<evidence type="ECO:0000259" key="1">
    <source>
        <dbReference type="Pfam" id="PF25079"/>
    </source>
</evidence>
<sequence>MSTAIATWQMVCNISRSKNGKSRCCVSFSAYYIESVILARLVLVATMLTTNVTRMEKQCCFLQSASDSLQEQNYKRKSVGKPEALPCLPGLNFLMGETNGSDPRVPGKQQSVISFKKLKTPGIKIAAGDGFPSKVLFNGQECSLPTEIPITYGCRCHVNMVQVVLVTVVLFV</sequence>
<dbReference type="Pfam" id="PF25079">
    <property type="entry name" value="COB_C"/>
    <property type="match status" value="1"/>
</dbReference>
<organism evidence="2 3">
    <name type="scientific">Dipteronia dyeriana</name>
    <dbReference type="NCBI Taxonomy" id="168575"/>
    <lineage>
        <taxon>Eukaryota</taxon>
        <taxon>Viridiplantae</taxon>
        <taxon>Streptophyta</taxon>
        <taxon>Embryophyta</taxon>
        <taxon>Tracheophyta</taxon>
        <taxon>Spermatophyta</taxon>
        <taxon>Magnoliopsida</taxon>
        <taxon>eudicotyledons</taxon>
        <taxon>Gunneridae</taxon>
        <taxon>Pentapetalae</taxon>
        <taxon>rosids</taxon>
        <taxon>malvids</taxon>
        <taxon>Sapindales</taxon>
        <taxon>Sapindaceae</taxon>
        <taxon>Hippocastanoideae</taxon>
        <taxon>Acereae</taxon>
        <taxon>Dipteronia</taxon>
    </lineage>
</organism>
<proteinExistence type="predicted"/>
<protein>
    <recommendedName>
        <fullName evidence="1">COBRA C-terminal domain-containing protein</fullName>
    </recommendedName>
</protein>
<name>A0AAD9TYF3_9ROSI</name>
<comment type="caution">
    <text evidence="2">The sequence shown here is derived from an EMBL/GenBank/DDBJ whole genome shotgun (WGS) entry which is preliminary data.</text>
</comment>
<dbReference type="InterPro" id="IPR056900">
    <property type="entry name" value="COB_C"/>
</dbReference>
<dbReference type="Proteomes" id="UP001280121">
    <property type="component" value="Unassembled WGS sequence"/>
</dbReference>
<reference evidence="2" key="1">
    <citation type="journal article" date="2023" name="Plant J.">
        <title>Genome sequences and population genomics provide insights into the demographic history, inbreeding, and mutation load of two 'living fossil' tree species of Dipteronia.</title>
        <authorList>
            <person name="Feng Y."/>
            <person name="Comes H.P."/>
            <person name="Chen J."/>
            <person name="Zhu S."/>
            <person name="Lu R."/>
            <person name="Zhang X."/>
            <person name="Li P."/>
            <person name="Qiu J."/>
            <person name="Olsen K.M."/>
            <person name="Qiu Y."/>
        </authorList>
    </citation>
    <scope>NUCLEOTIDE SEQUENCE</scope>
    <source>
        <strain evidence="2">KIB01</strain>
    </source>
</reference>
<evidence type="ECO:0000313" key="3">
    <source>
        <dbReference type="Proteomes" id="UP001280121"/>
    </source>
</evidence>
<gene>
    <name evidence="2" type="ORF">Ddye_019617</name>
</gene>
<evidence type="ECO:0000313" key="2">
    <source>
        <dbReference type="EMBL" id="KAK2644422.1"/>
    </source>
</evidence>
<accession>A0AAD9TYF3</accession>
<dbReference type="EMBL" id="JANJYI010000006">
    <property type="protein sequence ID" value="KAK2644422.1"/>
    <property type="molecule type" value="Genomic_DNA"/>
</dbReference>
<dbReference type="AlphaFoldDB" id="A0AAD9TYF3"/>
<keyword evidence="3" id="KW-1185">Reference proteome</keyword>
<dbReference type="PANTHER" id="PTHR31052:SF12">
    <property type="entry name" value="COBRA-LIKE PROTEIN 7"/>
    <property type="match status" value="1"/>
</dbReference>
<dbReference type="PANTHER" id="PTHR31052">
    <property type="entry name" value="COBRA-LIKE PROTEIN 7"/>
    <property type="match status" value="1"/>
</dbReference>
<feature type="domain" description="COBRA C-terminal" evidence="1">
    <location>
        <begin position="85"/>
        <end position="149"/>
    </location>
</feature>